<protein>
    <recommendedName>
        <fullName evidence="1">GH3 C-terminal domain-containing protein</fullName>
    </recommendedName>
</protein>
<dbReference type="AlphaFoldDB" id="A0A0F9JMN3"/>
<dbReference type="EMBL" id="LAZR01017490">
    <property type="protein sequence ID" value="KKM00203.1"/>
    <property type="molecule type" value="Genomic_DNA"/>
</dbReference>
<name>A0A0F9JMN3_9ZZZZ</name>
<reference evidence="2" key="1">
    <citation type="journal article" date="2015" name="Nature">
        <title>Complex archaea that bridge the gap between prokaryotes and eukaryotes.</title>
        <authorList>
            <person name="Spang A."/>
            <person name="Saw J.H."/>
            <person name="Jorgensen S.L."/>
            <person name="Zaremba-Niedzwiedzka K."/>
            <person name="Martijn J."/>
            <person name="Lind A.E."/>
            <person name="van Eijk R."/>
            <person name="Schleper C."/>
            <person name="Guy L."/>
            <person name="Ettema T.J."/>
        </authorList>
    </citation>
    <scope>NUCLEOTIDE SEQUENCE</scope>
</reference>
<evidence type="ECO:0000313" key="2">
    <source>
        <dbReference type="EMBL" id="KKM00203.1"/>
    </source>
</evidence>
<accession>A0A0F9JMN3</accession>
<feature type="non-terminal residue" evidence="2">
    <location>
        <position position="1"/>
    </location>
</feature>
<dbReference type="Pfam" id="PF23572">
    <property type="entry name" value="GH3_C"/>
    <property type="match status" value="1"/>
</dbReference>
<dbReference type="InterPro" id="IPR055378">
    <property type="entry name" value="GH3_C"/>
</dbReference>
<gene>
    <name evidence="2" type="ORF">LCGC14_1806760</name>
</gene>
<feature type="domain" description="GH3 C-terminal" evidence="1">
    <location>
        <begin position="40"/>
        <end position="146"/>
    </location>
</feature>
<proteinExistence type="predicted"/>
<comment type="caution">
    <text evidence="2">The sequence shown here is derived from an EMBL/GenBank/DDBJ whole genome shotgun (WGS) entry which is preliminary data.</text>
</comment>
<organism evidence="2">
    <name type="scientific">marine sediment metagenome</name>
    <dbReference type="NCBI Taxonomy" id="412755"/>
    <lineage>
        <taxon>unclassified sequences</taxon>
        <taxon>metagenomes</taxon>
        <taxon>ecological metagenomes</taxon>
    </lineage>
</organism>
<sequence length="155" mass="17188">YNINDRVGVTGWLGDSPVLEFLSRGGHTSSITGEKLTEHQVVQAMARAARAGGLRIHTFVLRGHFASLPYYELRVEQADGLDADRLARELDGQLRGMNVEYDGKRNGRLGTIRATCLPAGTFARDEAEHVAHHGARTEQYKHKYLVCEVVNDDSL</sequence>
<evidence type="ECO:0000259" key="1">
    <source>
        <dbReference type="Pfam" id="PF23572"/>
    </source>
</evidence>